<dbReference type="AlphaFoldDB" id="A0A1F4R892"/>
<comment type="caution">
    <text evidence="7">The sequence shown here is derived from an EMBL/GenBank/DDBJ whole genome shotgun (WGS) entry which is preliminary data.</text>
</comment>
<dbReference type="InterPro" id="IPR000292">
    <property type="entry name" value="For/NO2_transpt"/>
</dbReference>
<feature type="transmembrane region" description="Helical" evidence="6">
    <location>
        <begin position="12"/>
        <end position="32"/>
    </location>
</feature>
<evidence type="ECO:0000256" key="6">
    <source>
        <dbReference type="SAM" id="Phobius"/>
    </source>
</evidence>
<evidence type="ECO:0000256" key="1">
    <source>
        <dbReference type="ARBA" id="ARBA00004141"/>
    </source>
</evidence>
<dbReference type="InterPro" id="IPR024002">
    <property type="entry name" value="For/NO2_transpt_CS"/>
</dbReference>
<dbReference type="PROSITE" id="PS01005">
    <property type="entry name" value="FORMATE_NITRITE_TP_1"/>
    <property type="match status" value="1"/>
</dbReference>
<evidence type="ECO:0000313" key="8">
    <source>
        <dbReference type="Proteomes" id="UP000176938"/>
    </source>
</evidence>
<reference evidence="7 8" key="1">
    <citation type="journal article" date="2016" name="Nat. Commun.">
        <title>Thousands of microbial genomes shed light on interconnected biogeochemical processes in an aquifer system.</title>
        <authorList>
            <person name="Anantharaman K."/>
            <person name="Brown C.T."/>
            <person name="Hug L.A."/>
            <person name="Sharon I."/>
            <person name="Castelle C.J."/>
            <person name="Probst A.J."/>
            <person name="Thomas B.C."/>
            <person name="Singh A."/>
            <person name="Wilkins M.J."/>
            <person name="Karaoz U."/>
            <person name="Brodie E.L."/>
            <person name="Williams K.H."/>
            <person name="Hubbard S.S."/>
            <person name="Banfield J.F."/>
        </authorList>
    </citation>
    <scope>NUCLEOTIDE SEQUENCE [LARGE SCALE GENOMIC DNA]</scope>
</reference>
<comment type="similarity">
    <text evidence="5">Belongs to the FNT transporter (TC 1.A.16) family.</text>
</comment>
<dbReference type="GO" id="GO:0015499">
    <property type="term" value="F:formate transmembrane transporter activity"/>
    <property type="evidence" value="ECO:0007669"/>
    <property type="project" value="TreeGrafter"/>
</dbReference>
<dbReference type="PANTHER" id="PTHR30520">
    <property type="entry name" value="FORMATE TRANSPORTER-RELATED"/>
    <property type="match status" value="1"/>
</dbReference>
<comment type="subcellular location">
    <subcellularLocation>
        <location evidence="1">Membrane</location>
        <topology evidence="1">Multi-pass membrane protein</topology>
    </subcellularLocation>
</comment>
<dbReference type="InterPro" id="IPR023271">
    <property type="entry name" value="Aquaporin-like"/>
</dbReference>
<evidence type="ECO:0000256" key="5">
    <source>
        <dbReference type="ARBA" id="ARBA00049660"/>
    </source>
</evidence>
<dbReference type="Gene3D" id="1.20.1080.10">
    <property type="entry name" value="Glycerol uptake facilitator protein"/>
    <property type="match status" value="1"/>
</dbReference>
<dbReference type="PROSITE" id="PS01006">
    <property type="entry name" value="FORMATE_NITRITE_TP_2"/>
    <property type="match status" value="1"/>
</dbReference>
<feature type="transmembrane region" description="Helical" evidence="6">
    <location>
        <begin position="179"/>
        <end position="203"/>
    </location>
</feature>
<feature type="transmembrane region" description="Helical" evidence="6">
    <location>
        <begin position="237"/>
        <end position="261"/>
    </location>
</feature>
<dbReference type="PANTHER" id="PTHR30520:SF6">
    <property type="entry name" value="FORMATE_NITRATE FAMILY TRANSPORTER (EUROFUNG)"/>
    <property type="match status" value="1"/>
</dbReference>
<feature type="transmembrane region" description="Helical" evidence="6">
    <location>
        <begin position="52"/>
        <end position="76"/>
    </location>
</feature>
<accession>A0A1F4R892</accession>
<organism evidence="7 8">
    <name type="scientific">candidate division WOR-1 bacterium RIFCSPLOWO2_02_FULL_46_20</name>
    <dbReference type="NCBI Taxonomy" id="1802567"/>
    <lineage>
        <taxon>Bacteria</taxon>
        <taxon>Bacillati</taxon>
        <taxon>Saganbacteria</taxon>
    </lineage>
</organism>
<feature type="transmembrane region" description="Helical" evidence="6">
    <location>
        <begin position="97"/>
        <end position="125"/>
    </location>
</feature>
<evidence type="ECO:0000313" key="7">
    <source>
        <dbReference type="EMBL" id="OGC04379.1"/>
    </source>
</evidence>
<keyword evidence="3 6" id="KW-1133">Transmembrane helix</keyword>
<sequence length="265" mass="27874">AQNLLAIGKIKCSLNFSTVFILSVLAGVYIAIGAQLATMVTHDLAKFAGAGLTRFVGGSVFSLGLMLVVIGGAELFTGNSLLMTGVVKGEIPLPVMLKNWLIVFGGNLLGSLLMVAVMFATGLWAVSSFEVGGRALMLAYDKVNLPFWAAFSRGVLCNMLVCLAIWLSLASKDIAGKILAIYFPIMAFVASGFEHSVANMYFIPMGILLKSQPAVVGMSGLAGDLEKLTWLGFLGNLLPVTLGNIVGGAFFVGAVYAFAYLRESG</sequence>
<dbReference type="GO" id="GO:0005886">
    <property type="term" value="C:plasma membrane"/>
    <property type="evidence" value="ECO:0007669"/>
    <property type="project" value="TreeGrafter"/>
</dbReference>
<evidence type="ECO:0000256" key="3">
    <source>
        <dbReference type="ARBA" id="ARBA00022989"/>
    </source>
</evidence>
<name>A0A1F4R892_UNCSA</name>
<feature type="transmembrane region" description="Helical" evidence="6">
    <location>
        <begin position="145"/>
        <end position="167"/>
    </location>
</feature>
<dbReference type="EMBL" id="METP01000053">
    <property type="protein sequence ID" value="OGC04379.1"/>
    <property type="molecule type" value="Genomic_DNA"/>
</dbReference>
<dbReference type="Proteomes" id="UP000176938">
    <property type="component" value="Unassembled WGS sequence"/>
</dbReference>
<evidence type="ECO:0000256" key="4">
    <source>
        <dbReference type="ARBA" id="ARBA00023136"/>
    </source>
</evidence>
<evidence type="ECO:0000256" key="2">
    <source>
        <dbReference type="ARBA" id="ARBA00022692"/>
    </source>
</evidence>
<gene>
    <name evidence="7" type="ORF">A3H38_06930</name>
</gene>
<keyword evidence="2 6" id="KW-0812">Transmembrane</keyword>
<keyword evidence="4 6" id="KW-0472">Membrane</keyword>
<protein>
    <submittedName>
        <fullName evidence="7">FdhC protein</fullName>
    </submittedName>
</protein>
<dbReference type="Pfam" id="PF01226">
    <property type="entry name" value="Form_Nir_trans"/>
    <property type="match status" value="1"/>
</dbReference>
<dbReference type="NCBIfam" id="TIGR00790">
    <property type="entry name" value="fnt"/>
    <property type="match status" value="1"/>
</dbReference>
<feature type="non-terminal residue" evidence="7">
    <location>
        <position position="1"/>
    </location>
</feature>
<proteinExistence type="inferred from homology"/>